<proteinExistence type="predicted"/>
<organism evidence="1 2">
    <name type="scientific">Hypoxylon rubiginosum</name>
    <dbReference type="NCBI Taxonomy" id="110542"/>
    <lineage>
        <taxon>Eukaryota</taxon>
        <taxon>Fungi</taxon>
        <taxon>Dikarya</taxon>
        <taxon>Ascomycota</taxon>
        <taxon>Pezizomycotina</taxon>
        <taxon>Sordariomycetes</taxon>
        <taxon>Xylariomycetidae</taxon>
        <taxon>Xylariales</taxon>
        <taxon>Hypoxylaceae</taxon>
        <taxon>Hypoxylon</taxon>
    </lineage>
</organism>
<evidence type="ECO:0000313" key="1">
    <source>
        <dbReference type="EMBL" id="KAI4862748.1"/>
    </source>
</evidence>
<dbReference type="EMBL" id="MU393519">
    <property type="protein sequence ID" value="KAI4862748.1"/>
    <property type="molecule type" value="Genomic_DNA"/>
</dbReference>
<reference evidence="1 2" key="1">
    <citation type="journal article" date="2022" name="New Phytol.">
        <title>Ecological generalism drives hyperdiversity of secondary metabolite gene clusters in xylarialean endophytes.</title>
        <authorList>
            <person name="Franco M.E.E."/>
            <person name="Wisecaver J.H."/>
            <person name="Arnold A.E."/>
            <person name="Ju Y.M."/>
            <person name="Slot J.C."/>
            <person name="Ahrendt S."/>
            <person name="Moore L.P."/>
            <person name="Eastman K.E."/>
            <person name="Scott K."/>
            <person name="Konkel Z."/>
            <person name="Mondo S.J."/>
            <person name="Kuo A."/>
            <person name="Hayes R.D."/>
            <person name="Haridas S."/>
            <person name="Andreopoulos B."/>
            <person name="Riley R."/>
            <person name="LaButti K."/>
            <person name="Pangilinan J."/>
            <person name="Lipzen A."/>
            <person name="Amirebrahimi M."/>
            <person name="Yan J."/>
            <person name="Adam C."/>
            <person name="Keymanesh K."/>
            <person name="Ng V."/>
            <person name="Louie K."/>
            <person name="Northen T."/>
            <person name="Drula E."/>
            <person name="Henrissat B."/>
            <person name="Hsieh H.M."/>
            <person name="Youens-Clark K."/>
            <person name="Lutzoni F."/>
            <person name="Miadlikowska J."/>
            <person name="Eastwood D.C."/>
            <person name="Hamelin R.C."/>
            <person name="Grigoriev I.V."/>
            <person name="U'Ren J.M."/>
        </authorList>
    </citation>
    <scope>NUCLEOTIDE SEQUENCE [LARGE SCALE GENOMIC DNA]</scope>
    <source>
        <strain evidence="1 2">CBS 119005</strain>
    </source>
</reference>
<sequence>MAASGESFVLANTPNPKPYISHGLTFDRACAHHAENTFHASRVYVIVSRSISKTEDFTALKTALGEKIVGVRYGILPHTPWDDVLALTADIKAKTPDLIITLGGGSITDGVKLARLFEANDVLDMPGVDALYAKCKLDLRDMARASPDVKPATVPVINVVTTLSAGEFTPAGGATDRETHEKRILLHGSMMADVVVFDPALTLSTPARFWFSTGVRAVDHCVEGSYGNLPNADPAMDAELVRALRQLLASLLETKQNWDDLAARLRSQLALSTAVKAIYNGMGASHGIGHQLGPLGVGHGETSCIVLPCVMRYNWTHGGEGVRASLRRVASAFWDEPAVVEALALKEGDRDATNPGDLVAAFVGELGLPRSLGEFGIGSDRFGLLAENALADPCTIVNPVKLDKEKVIEILKMAA</sequence>
<comment type="caution">
    <text evidence="1">The sequence shown here is derived from an EMBL/GenBank/DDBJ whole genome shotgun (WGS) entry which is preliminary data.</text>
</comment>
<keyword evidence="2" id="KW-1185">Reference proteome</keyword>
<name>A0ACB9YTT2_9PEZI</name>
<dbReference type="Proteomes" id="UP001497700">
    <property type="component" value="Unassembled WGS sequence"/>
</dbReference>
<accession>A0ACB9YTT2</accession>
<protein>
    <submittedName>
        <fullName evidence="1">Dehydroquinate synthase-like protein</fullName>
    </submittedName>
</protein>
<gene>
    <name evidence="1" type="ORF">F4820DRAFT_400334</name>
</gene>
<evidence type="ECO:0000313" key="2">
    <source>
        <dbReference type="Proteomes" id="UP001497700"/>
    </source>
</evidence>